<organism evidence="1 2">
    <name type="scientific">Dactylosporangium siamense</name>
    <dbReference type="NCBI Taxonomy" id="685454"/>
    <lineage>
        <taxon>Bacteria</taxon>
        <taxon>Bacillati</taxon>
        <taxon>Actinomycetota</taxon>
        <taxon>Actinomycetes</taxon>
        <taxon>Micromonosporales</taxon>
        <taxon>Micromonosporaceae</taxon>
        <taxon>Dactylosporangium</taxon>
    </lineage>
</organism>
<keyword evidence="2" id="KW-1185">Reference proteome</keyword>
<dbReference type="EMBL" id="BONQ01000182">
    <property type="protein sequence ID" value="GIG52521.1"/>
    <property type="molecule type" value="Genomic_DNA"/>
</dbReference>
<evidence type="ECO:0000313" key="2">
    <source>
        <dbReference type="Proteomes" id="UP000660611"/>
    </source>
</evidence>
<accession>A0A919Q088</accession>
<proteinExistence type="predicted"/>
<gene>
    <name evidence="1" type="ORF">Dsi01nite_105620</name>
</gene>
<comment type="caution">
    <text evidence="1">The sequence shown here is derived from an EMBL/GenBank/DDBJ whole genome shotgun (WGS) entry which is preliminary data.</text>
</comment>
<protein>
    <submittedName>
        <fullName evidence="1">Uncharacterized protein</fullName>
    </submittedName>
</protein>
<evidence type="ECO:0000313" key="1">
    <source>
        <dbReference type="EMBL" id="GIG52521.1"/>
    </source>
</evidence>
<sequence>MKHASSGTTARWGLWTHIVYYVAANLVQIHRQRHGPEPEPAGRAPRMLNGSRAMSDDEEVVYGLLAGEPQDVAAVLAGRLGCSFAARESDYLGEYLLAQTDRGEVRIIGQPDPEGEPLEDEFEEYQVLVYSPAGDDEFDLRDVPVGRGVIERLL</sequence>
<dbReference type="Proteomes" id="UP000660611">
    <property type="component" value="Unassembled WGS sequence"/>
</dbReference>
<dbReference type="AlphaFoldDB" id="A0A919Q088"/>
<dbReference type="RefSeq" id="WP_203854105.1">
    <property type="nucleotide sequence ID" value="NZ_BAAAVW010000039.1"/>
</dbReference>
<name>A0A919Q088_9ACTN</name>
<reference evidence="1" key="1">
    <citation type="submission" date="2021-01" db="EMBL/GenBank/DDBJ databases">
        <title>Whole genome shotgun sequence of Dactylosporangium siamense NBRC 106093.</title>
        <authorList>
            <person name="Komaki H."/>
            <person name="Tamura T."/>
        </authorList>
    </citation>
    <scope>NUCLEOTIDE SEQUENCE</scope>
    <source>
        <strain evidence="1">NBRC 106093</strain>
    </source>
</reference>